<proteinExistence type="predicted"/>
<sequence length="305" mass="33702">MYSLSVGLDPETADAYPPLVFAIDKEFCLPLVVAWQSLCDSNEGLASTLSIQVLNEGLPEGCADYLLWHADRLGLNVQLKPVTLADIRYPVAFGGVHANYLRLMIPELLEGLGTVLYLDADILITGDLRPLLKTELHGAPIAAVRDPVNPAYRYGRALPGWSRLGLPAEREYFNSGVLLIDTSVCVAEGTFRRALTFIAEHPEHIRLWDQDALNWAVADRWERLAAQWNAFPMSSLLSTRWINYTAEELVPLSQLLAVENDAAIIHYATPAKPWKGLLPAGGADSLYQHYLRAVRATDFPEPVGA</sequence>
<dbReference type="SUPFAM" id="SSF53448">
    <property type="entry name" value="Nucleotide-diphospho-sugar transferases"/>
    <property type="match status" value="1"/>
</dbReference>
<dbReference type="Pfam" id="PF01501">
    <property type="entry name" value="Glyco_transf_8"/>
    <property type="match status" value="1"/>
</dbReference>
<keyword evidence="5" id="KW-1185">Reference proteome</keyword>
<dbReference type="PANTHER" id="PTHR13778">
    <property type="entry name" value="GLYCOSYLTRANSFERASE 8 DOMAIN-CONTAINING PROTEIN"/>
    <property type="match status" value="1"/>
</dbReference>
<evidence type="ECO:0000313" key="5">
    <source>
        <dbReference type="Proteomes" id="UP001611548"/>
    </source>
</evidence>
<comment type="caution">
    <text evidence="4">The sequence shown here is derived from an EMBL/GenBank/DDBJ whole genome shotgun (WGS) entry which is preliminary data.</text>
</comment>
<reference evidence="4 5" key="1">
    <citation type="submission" date="2024-10" db="EMBL/GenBank/DDBJ databases">
        <title>The Natural Products Discovery Center: Release of the First 8490 Sequenced Strains for Exploring Actinobacteria Biosynthetic Diversity.</title>
        <authorList>
            <person name="Kalkreuter E."/>
            <person name="Kautsar S.A."/>
            <person name="Yang D."/>
            <person name="Bader C.D."/>
            <person name="Teijaro C.N."/>
            <person name="Fluegel L."/>
            <person name="Davis C.M."/>
            <person name="Simpson J.R."/>
            <person name="Lauterbach L."/>
            <person name="Steele A.D."/>
            <person name="Gui C."/>
            <person name="Meng S."/>
            <person name="Li G."/>
            <person name="Viehrig K."/>
            <person name="Ye F."/>
            <person name="Su P."/>
            <person name="Kiefer A.F."/>
            <person name="Nichols A."/>
            <person name="Cepeda A.J."/>
            <person name="Yan W."/>
            <person name="Fan B."/>
            <person name="Jiang Y."/>
            <person name="Adhikari A."/>
            <person name="Zheng C.-J."/>
            <person name="Schuster L."/>
            <person name="Cowan T.M."/>
            <person name="Smanski M.J."/>
            <person name="Chevrette M.G."/>
            <person name="De Carvalho L.P.S."/>
            <person name="Shen B."/>
        </authorList>
    </citation>
    <scope>NUCLEOTIDE SEQUENCE [LARGE SCALE GENOMIC DNA]</scope>
    <source>
        <strain evidence="4 5">NPDC020327</strain>
    </source>
</reference>
<evidence type="ECO:0000256" key="3">
    <source>
        <dbReference type="ARBA" id="ARBA00022723"/>
    </source>
</evidence>
<keyword evidence="1" id="KW-0328">Glycosyltransferase</keyword>
<organism evidence="4 5">
    <name type="scientific">Streptomyces pathocidini</name>
    <dbReference type="NCBI Taxonomy" id="1650571"/>
    <lineage>
        <taxon>Bacteria</taxon>
        <taxon>Bacillati</taxon>
        <taxon>Actinomycetota</taxon>
        <taxon>Actinomycetes</taxon>
        <taxon>Kitasatosporales</taxon>
        <taxon>Streptomycetaceae</taxon>
        <taxon>Streptomyces</taxon>
    </lineage>
</organism>
<keyword evidence="2" id="KW-0808">Transferase</keyword>
<dbReference type="PANTHER" id="PTHR13778:SF47">
    <property type="entry name" value="LIPOPOLYSACCHARIDE 1,3-GALACTOSYLTRANSFERASE"/>
    <property type="match status" value="1"/>
</dbReference>
<dbReference type="RefSeq" id="WP_079101075.1">
    <property type="nucleotide sequence ID" value="NZ_JBIRWE010000001.1"/>
</dbReference>
<protein>
    <submittedName>
        <fullName evidence="4">Glycosyltransferase family 8 protein</fullName>
    </submittedName>
</protein>
<evidence type="ECO:0000256" key="1">
    <source>
        <dbReference type="ARBA" id="ARBA00022676"/>
    </source>
</evidence>
<evidence type="ECO:0000256" key="2">
    <source>
        <dbReference type="ARBA" id="ARBA00022679"/>
    </source>
</evidence>
<dbReference type="EMBL" id="JBIRWE010000001">
    <property type="protein sequence ID" value="MFI1962649.1"/>
    <property type="molecule type" value="Genomic_DNA"/>
</dbReference>
<dbReference type="InterPro" id="IPR029044">
    <property type="entry name" value="Nucleotide-diphossugar_trans"/>
</dbReference>
<name>A0ABW7UJ03_9ACTN</name>
<dbReference type="CDD" id="cd04194">
    <property type="entry name" value="GT8_A4GalT_like"/>
    <property type="match status" value="1"/>
</dbReference>
<accession>A0ABW7UJ03</accession>
<gene>
    <name evidence="4" type="ORF">ACH429_00645</name>
</gene>
<dbReference type="InterPro" id="IPR050748">
    <property type="entry name" value="Glycosyltrans_8_dom-fam"/>
</dbReference>
<evidence type="ECO:0000313" key="4">
    <source>
        <dbReference type="EMBL" id="MFI1962649.1"/>
    </source>
</evidence>
<dbReference type="Proteomes" id="UP001611548">
    <property type="component" value="Unassembled WGS sequence"/>
</dbReference>
<keyword evidence="3" id="KW-0479">Metal-binding</keyword>
<dbReference type="Gene3D" id="3.90.550.10">
    <property type="entry name" value="Spore Coat Polysaccharide Biosynthesis Protein SpsA, Chain A"/>
    <property type="match status" value="1"/>
</dbReference>
<dbReference type="InterPro" id="IPR002495">
    <property type="entry name" value="Glyco_trans_8"/>
</dbReference>